<gene>
    <name evidence="5" type="ORF">FB470_000273</name>
</gene>
<dbReference type="GO" id="GO:0003677">
    <property type="term" value="F:DNA binding"/>
    <property type="evidence" value="ECO:0007669"/>
    <property type="project" value="UniProtKB-KW"/>
</dbReference>
<dbReference type="Proteomes" id="UP001229651">
    <property type="component" value="Unassembled WGS sequence"/>
</dbReference>
<organism evidence="5 6">
    <name type="scientific">Amycolatopsis thermophila</name>
    <dbReference type="NCBI Taxonomy" id="206084"/>
    <lineage>
        <taxon>Bacteria</taxon>
        <taxon>Bacillati</taxon>
        <taxon>Actinomycetota</taxon>
        <taxon>Actinomycetes</taxon>
        <taxon>Pseudonocardiales</taxon>
        <taxon>Pseudonocardiaceae</taxon>
        <taxon>Amycolatopsis</taxon>
    </lineage>
</organism>
<proteinExistence type="predicted"/>
<keyword evidence="6" id="KW-1185">Reference proteome</keyword>
<evidence type="ECO:0000313" key="6">
    <source>
        <dbReference type="Proteomes" id="UP001229651"/>
    </source>
</evidence>
<accession>A0ABU0ELW1</accession>
<dbReference type="SUPFAM" id="SSF46785">
    <property type="entry name" value="Winged helix' DNA-binding domain"/>
    <property type="match status" value="1"/>
</dbReference>
<dbReference type="CDD" id="cd07377">
    <property type="entry name" value="WHTH_GntR"/>
    <property type="match status" value="1"/>
</dbReference>
<dbReference type="InterPro" id="IPR036388">
    <property type="entry name" value="WH-like_DNA-bd_sf"/>
</dbReference>
<evidence type="ECO:0000313" key="5">
    <source>
        <dbReference type="EMBL" id="MDQ0376279.1"/>
    </source>
</evidence>
<keyword evidence="3" id="KW-0804">Transcription</keyword>
<dbReference type="PANTHER" id="PTHR44846:SF17">
    <property type="entry name" value="GNTR-FAMILY TRANSCRIPTIONAL REGULATOR"/>
    <property type="match status" value="1"/>
</dbReference>
<keyword evidence="2 5" id="KW-0238">DNA-binding</keyword>
<dbReference type="SMART" id="SM00345">
    <property type="entry name" value="HTH_GNTR"/>
    <property type="match status" value="1"/>
</dbReference>
<dbReference type="InterPro" id="IPR050679">
    <property type="entry name" value="Bact_HTH_transcr_reg"/>
</dbReference>
<feature type="domain" description="HTH gntR-type" evidence="4">
    <location>
        <begin position="25"/>
        <end position="93"/>
    </location>
</feature>
<dbReference type="RefSeq" id="WP_306988061.1">
    <property type="nucleotide sequence ID" value="NZ_JAUSUT010000001.1"/>
</dbReference>
<protein>
    <submittedName>
        <fullName evidence="5">DNA-binding GntR family transcriptional regulator</fullName>
    </submittedName>
</protein>
<dbReference type="Gene3D" id="1.10.10.10">
    <property type="entry name" value="Winged helix-like DNA-binding domain superfamily/Winged helix DNA-binding domain"/>
    <property type="match status" value="1"/>
</dbReference>
<keyword evidence="1" id="KW-0805">Transcription regulation</keyword>
<dbReference type="InterPro" id="IPR036390">
    <property type="entry name" value="WH_DNA-bd_sf"/>
</dbReference>
<dbReference type="Pfam" id="PF00392">
    <property type="entry name" value="GntR"/>
    <property type="match status" value="1"/>
</dbReference>
<dbReference type="EMBL" id="JAUSUT010000001">
    <property type="protein sequence ID" value="MDQ0376279.1"/>
    <property type="molecule type" value="Genomic_DNA"/>
</dbReference>
<dbReference type="PROSITE" id="PS50949">
    <property type="entry name" value="HTH_GNTR"/>
    <property type="match status" value="1"/>
</dbReference>
<dbReference type="PANTHER" id="PTHR44846">
    <property type="entry name" value="MANNOSYL-D-GLYCERATE TRANSPORT/METABOLISM SYSTEM REPRESSOR MNGR-RELATED"/>
    <property type="match status" value="1"/>
</dbReference>
<sequence length="107" mass="11584">MSDDLGGRGAVDQRIVFDPDSNPDKYIYEQLADHLARLIAAGQLKPNTPLPAERRLVAEYGVSLGTARHATSILRELGLVVTVCSKGTFVRGPRRPLNLDVTVGGCR</sequence>
<evidence type="ECO:0000256" key="2">
    <source>
        <dbReference type="ARBA" id="ARBA00023125"/>
    </source>
</evidence>
<dbReference type="InterPro" id="IPR000524">
    <property type="entry name" value="Tscrpt_reg_HTH_GntR"/>
</dbReference>
<evidence type="ECO:0000256" key="1">
    <source>
        <dbReference type="ARBA" id="ARBA00023015"/>
    </source>
</evidence>
<reference evidence="5 6" key="1">
    <citation type="submission" date="2023-07" db="EMBL/GenBank/DDBJ databases">
        <title>Sequencing the genomes of 1000 actinobacteria strains.</title>
        <authorList>
            <person name="Klenk H.-P."/>
        </authorList>
    </citation>
    <scope>NUCLEOTIDE SEQUENCE [LARGE SCALE GENOMIC DNA]</scope>
    <source>
        <strain evidence="5 6">DSM 45805</strain>
    </source>
</reference>
<name>A0ABU0ELW1_9PSEU</name>
<evidence type="ECO:0000259" key="4">
    <source>
        <dbReference type="PROSITE" id="PS50949"/>
    </source>
</evidence>
<comment type="caution">
    <text evidence="5">The sequence shown here is derived from an EMBL/GenBank/DDBJ whole genome shotgun (WGS) entry which is preliminary data.</text>
</comment>
<evidence type="ECO:0000256" key="3">
    <source>
        <dbReference type="ARBA" id="ARBA00023163"/>
    </source>
</evidence>